<keyword evidence="4 6" id="KW-0067">ATP-binding</keyword>
<dbReference type="InterPro" id="IPR017871">
    <property type="entry name" value="ABC_transporter-like_CS"/>
</dbReference>
<evidence type="ECO:0000256" key="1">
    <source>
        <dbReference type="ARBA" id="ARBA00005417"/>
    </source>
</evidence>
<proteinExistence type="inferred from homology"/>
<keyword evidence="3" id="KW-0547">Nucleotide-binding</keyword>
<dbReference type="PROSITE" id="PS50893">
    <property type="entry name" value="ABC_TRANSPORTER_2"/>
    <property type="match status" value="1"/>
</dbReference>
<feature type="domain" description="ABC transporter" evidence="5">
    <location>
        <begin position="2"/>
        <end position="233"/>
    </location>
</feature>
<dbReference type="SUPFAM" id="SSF52540">
    <property type="entry name" value="P-loop containing nucleoside triphosphate hydrolases"/>
    <property type="match status" value="1"/>
</dbReference>
<dbReference type="InterPro" id="IPR003439">
    <property type="entry name" value="ABC_transporter-like_ATP-bd"/>
</dbReference>
<dbReference type="GO" id="GO:0016887">
    <property type="term" value="F:ATP hydrolysis activity"/>
    <property type="evidence" value="ECO:0007669"/>
    <property type="project" value="InterPro"/>
</dbReference>
<evidence type="ECO:0000259" key="5">
    <source>
        <dbReference type="PROSITE" id="PS50893"/>
    </source>
</evidence>
<dbReference type="EMBL" id="CP127295">
    <property type="protein sequence ID" value="WIY03100.1"/>
    <property type="molecule type" value="Genomic_DNA"/>
</dbReference>
<organism evidence="6 7">
    <name type="scientific">Amycolatopsis mongoliensis</name>
    <dbReference type="NCBI Taxonomy" id="715475"/>
    <lineage>
        <taxon>Bacteria</taxon>
        <taxon>Bacillati</taxon>
        <taxon>Actinomycetota</taxon>
        <taxon>Actinomycetes</taxon>
        <taxon>Pseudonocardiales</taxon>
        <taxon>Pseudonocardiaceae</taxon>
        <taxon>Amycolatopsis</taxon>
    </lineage>
</organism>
<dbReference type="InterPro" id="IPR027417">
    <property type="entry name" value="P-loop_NTPase"/>
</dbReference>
<dbReference type="KEGG" id="amog:QRX60_04325"/>
<evidence type="ECO:0000256" key="2">
    <source>
        <dbReference type="ARBA" id="ARBA00022448"/>
    </source>
</evidence>
<dbReference type="RefSeq" id="WP_285999501.1">
    <property type="nucleotide sequence ID" value="NZ_CP127295.1"/>
</dbReference>
<dbReference type="InterPro" id="IPR003593">
    <property type="entry name" value="AAA+_ATPase"/>
</dbReference>
<reference evidence="6 7" key="1">
    <citation type="submission" date="2023-06" db="EMBL/GenBank/DDBJ databases">
        <authorList>
            <person name="Oyuntsetseg B."/>
            <person name="Kim S.B."/>
        </authorList>
    </citation>
    <scope>NUCLEOTIDE SEQUENCE [LARGE SCALE GENOMIC DNA]</scope>
    <source>
        <strain evidence="6 7">4-36</strain>
    </source>
</reference>
<dbReference type="PROSITE" id="PS00211">
    <property type="entry name" value="ABC_TRANSPORTER_1"/>
    <property type="match status" value="1"/>
</dbReference>
<dbReference type="PANTHER" id="PTHR43335:SF4">
    <property type="entry name" value="ABC TRANSPORTER, ATP-BINDING PROTEIN"/>
    <property type="match status" value="1"/>
</dbReference>
<evidence type="ECO:0000313" key="6">
    <source>
        <dbReference type="EMBL" id="WIY03100.1"/>
    </source>
</evidence>
<dbReference type="Pfam" id="PF00005">
    <property type="entry name" value="ABC_tran"/>
    <property type="match status" value="1"/>
</dbReference>
<evidence type="ECO:0000313" key="7">
    <source>
        <dbReference type="Proteomes" id="UP001239397"/>
    </source>
</evidence>
<sequence>MIGTRALTKRYGTTLAVDAVDLQVHEGDRYGFLGPNGSGKTTLVRMLLGLVYATSGEIEVLGKPVPKRVAEVLPEVGALVEGPAAYPHLSGRRNLALLDAAGRGGGRRTRRRRIGDALEQVGLGAVDQRPVKAYSLGMRQRLGLAGALLRKPRLLILDEPTNGLDPQGIKEIRELLVELNAGGTTVFLSSHLLSEVEQLCTRVGVVDRGRLVLEEDLETLRAATGRILVGTPDPAEAIAVLDGQLESRDGDRLVIRHGDPAALNAMLVEAGVRVTSIHAEQRTLEQVVLDVTGPGSDRFGAAG</sequence>
<dbReference type="AlphaFoldDB" id="A0A9Y2JSG7"/>
<dbReference type="PANTHER" id="PTHR43335">
    <property type="entry name" value="ABC TRANSPORTER, ATP-BINDING PROTEIN"/>
    <property type="match status" value="1"/>
</dbReference>
<name>A0A9Y2JSG7_9PSEU</name>
<evidence type="ECO:0000256" key="3">
    <source>
        <dbReference type="ARBA" id="ARBA00022741"/>
    </source>
</evidence>
<gene>
    <name evidence="6" type="ORF">QRX60_04325</name>
</gene>
<accession>A0A9Y2JSG7</accession>
<protein>
    <submittedName>
        <fullName evidence="6">ABC transporter ATP-binding protein</fullName>
    </submittedName>
</protein>
<dbReference type="Proteomes" id="UP001239397">
    <property type="component" value="Chromosome"/>
</dbReference>
<comment type="similarity">
    <text evidence="1">Belongs to the ABC transporter superfamily.</text>
</comment>
<evidence type="ECO:0000256" key="4">
    <source>
        <dbReference type="ARBA" id="ARBA00022840"/>
    </source>
</evidence>
<dbReference type="Gene3D" id="3.40.50.300">
    <property type="entry name" value="P-loop containing nucleotide triphosphate hydrolases"/>
    <property type="match status" value="1"/>
</dbReference>
<keyword evidence="2" id="KW-0813">Transport</keyword>
<dbReference type="SMART" id="SM00382">
    <property type="entry name" value="AAA"/>
    <property type="match status" value="1"/>
</dbReference>
<dbReference type="GO" id="GO:0005524">
    <property type="term" value="F:ATP binding"/>
    <property type="evidence" value="ECO:0007669"/>
    <property type="project" value="UniProtKB-KW"/>
</dbReference>
<keyword evidence="7" id="KW-1185">Reference proteome</keyword>